<reference evidence="1 2" key="1">
    <citation type="journal article" date="2021" name="Elife">
        <title>Chloroplast acquisition without the gene transfer in kleptoplastic sea slugs, Plakobranchus ocellatus.</title>
        <authorList>
            <person name="Maeda T."/>
            <person name="Takahashi S."/>
            <person name="Yoshida T."/>
            <person name="Shimamura S."/>
            <person name="Takaki Y."/>
            <person name="Nagai Y."/>
            <person name="Toyoda A."/>
            <person name="Suzuki Y."/>
            <person name="Arimoto A."/>
            <person name="Ishii H."/>
            <person name="Satoh N."/>
            <person name="Nishiyama T."/>
            <person name="Hasebe M."/>
            <person name="Maruyama T."/>
            <person name="Minagawa J."/>
            <person name="Obokata J."/>
            <person name="Shigenobu S."/>
        </authorList>
    </citation>
    <scope>NUCLEOTIDE SEQUENCE [LARGE SCALE GENOMIC DNA]</scope>
</reference>
<dbReference type="AlphaFoldDB" id="A0AAV3YWW4"/>
<evidence type="ECO:0000313" key="1">
    <source>
        <dbReference type="EMBL" id="GFN91595.1"/>
    </source>
</evidence>
<comment type="caution">
    <text evidence="1">The sequence shown here is derived from an EMBL/GenBank/DDBJ whole genome shotgun (WGS) entry which is preliminary data.</text>
</comment>
<gene>
    <name evidence="1" type="ORF">PoB_001810100</name>
</gene>
<dbReference type="Proteomes" id="UP000735302">
    <property type="component" value="Unassembled WGS sequence"/>
</dbReference>
<sequence length="51" mass="5798">LQENTYIGGDEVLLRLNYNGVISWQPAFHAGFTCKVSLRFDFFLGSLSRTD</sequence>
<proteinExistence type="predicted"/>
<feature type="non-terminal residue" evidence="1">
    <location>
        <position position="1"/>
    </location>
</feature>
<dbReference type="EMBL" id="BLXT01002155">
    <property type="protein sequence ID" value="GFN91595.1"/>
    <property type="molecule type" value="Genomic_DNA"/>
</dbReference>
<protein>
    <submittedName>
        <fullName evidence="1">Uncharacterized protein</fullName>
    </submittedName>
</protein>
<accession>A0AAV3YWW4</accession>
<organism evidence="1 2">
    <name type="scientific">Plakobranchus ocellatus</name>
    <dbReference type="NCBI Taxonomy" id="259542"/>
    <lineage>
        <taxon>Eukaryota</taxon>
        <taxon>Metazoa</taxon>
        <taxon>Spiralia</taxon>
        <taxon>Lophotrochozoa</taxon>
        <taxon>Mollusca</taxon>
        <taxon>Gastropoda</taxon>
        <taxon>Heterobranchia</taxon>
        <taxon>Euthyneura</taxon>
        <taxon>Panpulmonata</taxon>
        <taxon>Sacoglossa</taxon>
        <taxon>Placobranchoidea</taxon>
        <taxon>Plakobranchidae</taxon>
        <taxon>Plakobranchus</taxon>
    </lineage>
</organism>
<name>A0AAV3YWW4_9GAST</name>
<evidence type="ECO:0000313" key="2">
    <source>
        <dbReference type="Proteomes" id="UP000735302"/>
    </source>
</evidence>
<keyword evidence="2" id="KW-1185">Reference proteome</keyword>